<sequence length="389" mass="41893">MATPAASAGSAVNMYDVVSLSEEDLGLNGAALDPVGEWAVVFGADAYLELVSTTDPETRIELLWNSEVDLNDGDFHPGGQTAFIVGNEGQVLRYAREDHSITNAGGQVEFGQTKLTAVAWNTGGSWAYVGGEDGWLWRMRAAEDGGAEVHPILGRGASDISGIDCHPSLMLCVVSSILDGIGVIDRDHSLHWIGGTYYPWSDVQCPTGERDECVAVSSDRNIATISLDGEQLSTSGVEIIQLSGGEGHFTGLSHQYGDRSLIIVTPFSLIEHDLSLSAAFPWLEYSDAVDFDASIAGERIVASWSTDRDSGWILTDRGTLVQYHPPLSNSVGGILGAWILIAIPLATLLVLLSLAFGLFPGLRQWFTLRFGTAEEKREARRAARRKKRG</sequence>
<reference evidence="2" key="1">
    <citation type="journal article" date="2014" name="Genome Biol. Evol.">
        <title>Pangenome evidence for extensive interdomain horizontal transfer affecting lineage core and shell genes in uncultured planktonic thaumarchaeota and euryarchaeota.</title>
        <authorList>
            <person name="Deschamps P."/>
            <person name="Zivanovic Y."/>
            <person name="Moreira D."/>
            <person name="Rodriguez-Valera F."/>
            <person name="Lopez-Garcia P."/>
        </authorList>
    </citation>
    <scope>NUCLEOTIDE SEQUENCE</scope>
</reference>
<evidence type="ECO:0008006" key="3">
    <source>
        <dbReference type="Google" id="ProtNLM"/>
    </source>
</evidence>
<dbReference type="Gene3D" id="2.130.10.10">
    <property type="entry name" value="YVTN repeat-like/Quinoprotein amine dehydrogenase"/>
    <property type="match status" value="1"/>
</dbReference>
<evidence type="ECO:0000256" key="1">
    <source>
        <dbReference type="SAM" id="Phobius"/>
    </source>
</evidence>
<dbReference type="EMBL" id="KF901083">
    <property type="protein sequence ID" value="AIF17480.1"/>
    <property type="molecule type" value="Genomic_DNA"/>
</dbReference>
<evidence type="ECO:0000313" key="2">
    <source>
        <dbReference type="EMBL" id="AIF17480.1"/>
    </source>
</evidence>
<accession>A0A075HQ36</accession>
<organism evidence="2">
    <name type="scientific">uncultured marine group II/III euryarchaeote KM3_77_F03</name>
    <dbReference type="NCBI Taxonomy" id="1456511"/>
    <lineage>
        <taxon>Archaea</taxon>
        <taxon>Methanobacteriati</taxon>
        <taxon>Methanobacteriota</taxon>
        <taxon>environmental samples</taxon>
    </lineage>
</organism>
<keyword evidence="1" id="KW-1133">Transmembrane helix</keyword>
<proteinExistence type="predicted"/>
<dbReference type="AlphaFoldDB" id="A0A075HQ36"/>
<protein>
    <recommendedName>
        <fullName evidence="3">WD40 repeat domain-containing protein</fullName>
    </recommendedName>
</protein>
<dbReference type="SUPFAM" id="SSF75011">
    <property type="entry name" value="3-carboxy-cis,cis-mucoante lactonizing enzyme"/>
    <property type="match status" value="1"/>
</dbReference>
<name>A0A075HQ36_9EURY</name>
<keyword evidence="1" id="KW-0472">Membrane</keyword>
<feature type="transmembrane region" description="Helical" evidence="1">
    <location>
        <begin position="335"/>
        <end position="359"/>
    </location>
</feature>
<keyword evidence="1" id="KW-0812">Transmembrane</keyword>
<dbReference type="InterPro" id="IPR015943">
    <property type="entry name" value="WD40/YVTN_repeat-like_dom_sf"/>
</dbReference>